<sequence length="596" mass="59830">MKTNHLPYGCLLGLLVSLAATSLSWGQTATWNGTGTASWLDTTKWTWTGGSAPSSGLPDTATSVVIGNGGTVQLQGSSQSIVGLTMNNGRLEITRDTVGAVLTLSGAVALGSSTGSVSEVLLDGLGTEFIKTGSNQMHIGASGTATFTVSNQAKLTASAGFHVGLGNSTGSTGKGTLNITTGGQVIVNSTFMVGHRGNGTVNVTDGGYLKTTNGYLSGYGQDGNRVKGTSLVKVSGENSKWDVGSIYVGNAGTGTILVEDLGQVISTNVVYIGYWNGGGTAPAPAPIYGTGTLTVQSSGLFQTSSSLNIGTSGSTGTLNLTSNGRVHVGSGAGTITLGEKGSLNIGADVLLPEAVPAAPGIISAGTVTSAETGSVIRLFHSDQTGAYHLTKTGLAAGAHVTLAGALKLQALSGVTTLIGANTFTGGTEIGGDAALTARMVIKHASALGTGAVVVKANGVLEIAPTITSTLDTLTLEGGSGLAVTLDAAGGDTTPAIQLSQSLSLAGDSEEKIKIYVSGTEAITNPALYDWTLLTASGGIEAEDASRFEVVSDLAGLYVFLRDDSLVVGMNSIVIPEPDRLGLCLVGIGGLAMRRRR</sequence>
<name>A0A1T4XQM1_9BACT</name>
<gene>
    <name evidence="2" type="ORF">SAMN02745166_01798</name>
</gene>
<dbReference type="NCBIfam" id="TIGR04393">
    <property type="entry name" value="rpt_T5SS_PEPC"/>
    <property type="match status" value="1"/>
</dbReference>
<keyword evidence="1" id="KW-0732">Signal</keyword>
<protein>
    <submittedName>
        <fullName evidence="2">PEP-CTERM protein-sorting domain-containing protein</fullName>
    </submittedName>
</protein>
<reference evidence="3" key="1">
    <citation type="submission" date="2017-02" db="EMBL/GenBank/DDBJ databases">
        <authorList>
            <person name="Varghese N."/>
            <person name="Submissions S."/>
        </authorList>
    </citation>
    <scope>NUCLEOTIDE SEQUENCE [LARGE SCALE GENOMIC DNA]</scope>
    <source>
        <strain evidence="3">ATCC 700200</strain>
    </source>
</reference>
<proteinExistence type="predicted"/>
<dbReference type="InterPro" id="IPR030895">
    <property type="entry name" value="T5SS_PEPC_rpt"/>
</dbReference>
<feature type="signal peptide" evidence="1">
    <location>
        <begin position="1"/>
        <end position="19"/>
    </location>
</feature>
<feature type="chain" id="PRO_5013273144" evidence="1">
    <location>
        <begin position="20"/>
        <end position="596"/>
    </location>
</feature>
<organism evidence="2 3">
    <name type="scientific">Prosthecobacter debontii</name>
    <dbReference type="NCBI Taxonomy" id="48467"/>
    <lineage>
        <taxon>Bacteria</taxon>
        <taxon>Pseudomonadati</taxon>
        <taxon>Verrucomicrobiota</taxon>
        <taxon>Verrucomicrobiia</taxon>
        <taxon>Verrucomicrobiales</taxon>
        <taxon>Verrucomicrobiaceae</taxon>
        <taxon>Prosthecobacter</taxon>
    </lineage>
</organism>
<evidence type="ECO:0000313" key="2">
    <source>
        <dbReference type="EMBL" id="SKA91842.1"/>
    </source>
</evidence>
<dbReference type="OrthoDB" id="7159040at2"/>
<keyword evidence="3" id="KW-1185">Reference proteome</keyword>
<dbReference type="EMBL" id="FUYE01000005">
    <property type="protein sequence ID" value="SKA91842.1"/>
    <property type="molecule type" value="Genomic_DNA"/>
</dbReference>
<evidence type="ECO:0000313" key="3">
    <source>
        <dbReference type="Proteomes" id="UP000190774"/>
    </source>
</evidence>
<dbReference type="AlphaFoldDB" id="A0A1T4XQM1"/>
<dbReference type="STRING" id="48467.SAMN02745166_01798"/>
<evidence type="ECO:0000256" key="1">
    <source>
        <dbReference type="SAM" id="SignalP"/>
    </source>
</evidence>
<accession>A0A1T4XQM1</accession>
<dbReference type="RefSeq" id="WP_078812986.1">
    <property type="nucleotide sequence ID" value="NZ_FUYE01000005.1"/>
</dbReference>
<dbReference type="Proteomes" id="UP000190774">
    <property type="component" value="Unassembled WGS sequence"/>
</dbReference>